<keyword evidence="5" id="KW-1185">Reference proteome</keyword>
<feature type="transmembrane region" description="Helical" evidence="2">
    <location>
        <begin position="71"/>
        <end position="94"/>
    </location>
</feature>
<dbReference type="Proteomes" id="UP001521931">
    <property type="component" value="Unassembled WGS sequence"/>
</dbReference>
<dbReference type="InterPro" id="IPR021994">
    <property type="entry name" value="DUF3592"/>
</dbReference>
<proteinExistence type="predicted"/>
<protein>
    <recommendedName>
        <fullName evidence="3">DUF3592 domain-containing protein</fullName>
    </recommendedName>
</protein>
<accession>A0ABS9Q0E7</accession>
<feature type="transmembrane region" description="Helical" evidence="2">
    <location>
        <begin position="224"/>
        <end position="246"/>
    </location>
</feature>
<gene>
    <name evidence="4" type="ORF">MHL29_05430</name>
</gene>
<feature type="transmembrane region" description="Helical" evidence="2">
    <location>
        <begin position="114"/>
        <end position="139"/>
    </location>
</feature>
<feature type="region of interest" description="Disordered" evidence="1">
    <location>
        <begin position="1"/>
        <end position="21"/>
    </location>
</feature>
<evidence type="ECO:0000313" key="4">
    <source>
        <dbReference type="EMBL" id="MCG7321337.1"/>
    </source>
</evidence>
<reference evidence="4 5" key="1">
    <citation type="submission" date="2022-02" db="EMBL/GenBank/DDBJ databases">
        <title>Uncovering new skin microbiome diversity through culturing and metagenomics.</title>
        <authorList>
            <person name="Conlan S."/>
            <person name="Deming C."/>
            <person name="Nisc Comparative Sequencing Program N."/>
            <person name="Segre J.A."/>
        </authorList>
    </citation>
    <scope>NUCLEOTIDE SEQUENCE [LARGE SCALE GENOMIC DNA]</scope>
    <source>
        <strain evidence="4 5">ACRQZ</strain>
    </source>
</reference>
<dbReference type="EMBL" id="JAKRCV010000011">
    <property type="protein sequence ID" value="MCG7321337.1"/>
    <property type="molecule type" value="Genomic_DNA"/>
</dbReference>
<feature type="domain" description="DUF3592" evidence="3">
    <location>
        <begin position="11"/>
        <end position="68"/>
    </location>
</feature>
<name>A0ABS9Q0E7_9MICO</name>
<comment type="caution">
    <text evidence="4">The sequence shown here is derived from an EMBL/GenBank/DDBJ whole genome shotgun (WGS) entry which is preliminary data.</text>
</comment>
<keyword evidence="2" id="KW-0472">Membrane</keyword>
<dbReference type="Pfam" id="PF12158">
    <property type="entry name" value="DUF3592"/>
    <property type="match status" value="1"/>
</dbReference>
<evidence type="ECO:0000259" key="3">
    <source>
        <dbReference type="Pfam" id="PF12158"/>
    </source>
</evidence>
<keyword evidence="2" id="KW-0812">Transmembrane</keyword>
<evidence type="ECO:0000256" key="2">
    <source>
        <dbReference type="SAM" id="Phobius"/>
    </source>
</evidence>
<evidence type="ECO:0000256" key="1">
    <source>
        <dbReference type="SAM" id="MobiDB-lite"/>
    </source>
</evidence>
<organism evidence="4 5">
    <name type="scientific">Arsenicicoccus bolidensis</name>
    <dbReference type="NCBI Taxonomy" id="229480"/>
    <lineage>
        <taxon>Bacteria</taxon>
        <taxon>Bacillati</taxon>
        <taxon>Actinomycetota</taxon>
        <taxon>Actinomycetes</taxon>
        <taxon>Micrococcales</taxon>
        <taxon>Intrasporangiaceae</taxon>
        <taxon>Arsenicicoccus</taxon>
    </lineage>
</organism>
<sequence>MEDVRQLTVRASEGDPMGVPHVRYRYAGPDGREHEGEARLPSALPVEPGQPISVQVHPQDPGRSVIPPRAWSAPVVTAVLQVVVPVVGLAVWQATRGGGGGGGDQAGASPGAPLMSTVIMTVGSAAISLAGLAFAGAALHPLWSSRHWTTATATVLQLAHRAAPGGGPTLVADLELQDPHGPLRRVSVPCSGVPHLQVGDTVEVAVGPGPQDLRLPAPRPLPDLFGGAVGLIVAIIAGLGALSSIAQW</sequence>
<keyword evidence="2" id="KW-1133">Transmembrane helix</keyword>
<evidence type="ECO:0000313" key="5">
    <source>
        <dbReference type="Proteomes" id="UP001521931"/>
    </source>
</evidence>